<dbReference type="Pfam" id="PF00528">
    <property type="entry name" value="BPD_transp_1"/>
    <property type="match status" value="1"/>
</dbReference>
<protein>
    <submittedName>
        <fullName evidence="9">Carbohydrate ABC transporter permease</fullName>
    </submittedName>
</protein>
<keyword evidence="6 7" id="KW-0472">Membrane</keyword>
<comment type="caution">
    <text evidence="9">The sequence shown here is derived from an EMBL/GenBank/DDBJ whole genome shotgun (WGS) entry which is preliminary data.</text>
</comment>
<evidence type="ECO:0000313" key="10">
    <source>
        <dbReference type="Proteomes" id="UP001596108"/>
    </source>
</evidence>
<feature type="transmembrane region" description="Helical" evidence="7">
    <location>
        <begin position="12"/>
        <end position="30"/>
    </location>
</feature>
<keyword evidence="4 7" id="KW-0812">Transmembrane</keyword>
<dbReference type="PANTHER" id="PTHR43744:SF3">
    <property type="entry name" value="LACTOSE TRANSPORT SYSTEM PERMEASE PROTEIN LACG"/>
    <property type="match status" value="1"/>
</dbReference>
<dbReference type="RefSeq" id="WP_378111648.1">
    <property type="nucleotide sequence ID" value="NZ_JBHSNC010000027.1"/>
</dbReference>
<comment type="similarity">
    <text evidence="7">Belongs to the binding-protein-dependent transport system permease family.</text>
</comment>
<keyword evidence="3" id="KW-1003">Cell membrane</keyword>
<feature type="transmembrane region" description="Helical" evidence="7">
    <location>
        <begin position="182"/>
        <end position="203"/>
    </location>
</feature>
<evidence type="ECO:0000256" key="3">
    <source>
        <dbReference type="ARBA" id="ARBA00022475"/>
    </source>
</evidence>
<feature type="domain" description="ABC transmembrane type-1" evidence="8">
    <location>
        <begin position="67"/>
        <end position="257"/>
    </location>
</feature>
<dbReference type="SUPFAM" id="SSF161098">
    <property type="entry name" value="MetI-like"/>
    <property type="match status" value="1"/>
</dbReference>
<dbReference type="PROSITE" id="PS50928">
    <property type="entry name" value="ABC_TM1"/>
    <property type="match status" value="1"/>
</dbReference>
<evidence type="ECO:0000256" key="7">
    <source>
        <dbReference type="RuleBase" id="RU363032"/>
    </source>
</evidence>
<keyword evidence="2 7" id="KW-0813">Transport</keyword>
<comment type="subcellular location">
    <subcellularLocation>
        <location evidence="1 7">Cell membrane</location>
        <topology evidence="1 7">Multi-pass membrane protein</topology>
    </subcellularLocation>
</comment>
<organism evidence="9 10">
    <name type="scientific">Cohnella yongneupensis</name>
    <dbReference type="NCBI Taxonomy" id="425006"/>
    <lineage>
        <taxon>Bacteria</taxon>
        <taxon>Bacillati</taxon>
        <taxon>Bacillota</taxon>
        <taxon>Bacilli</taxon>
        <taxon>Bacillales</taxon>
        <taxon>Paenibacillaceae</taxon>
        <taxon>Cohnella</taxon>
    </lineage>
</organism>
<dbReference type="InterPro" id="IPR035906">
    <property type="entry name" value="MetI-like_sf"/>
</dbReference>
<feature type="transmembrane region" description="Helical" evidence="7">
    <location>
        <begin position="132"/>
        <end position="154"/>
    </location>
</feature>
<sequence>MRINVVKYSSALLAAFIVLFPPYVVFINAFKGREEYALSGIFDLPKSFLNWDNFRLVLEVGRMGNAFKNISIIIVLAVVLNIFIGTSLAYVLGRFEFKLRKFVIALYAGAVIIPGITTQVAVFTIIKELGLFNTYYAPVLLYMGTDLVQIYLYLQFMTNIPAELDEAAMLEGASLFKIYRSIILPLLVPAIATLTILKAIGIYNDMYIPYLYMPAQELGVVSTTLMKFSGAYSAEWNSICAGILIILIPTTLLYLVLQRYIFAGIVSGSVK</sequence>
<dbReference type="EMBL" id="JBHSNC010000027">
    <property type="protein sequence ID" value="MFC5529743.1"/>
    <property type="molecule type" value="Genomic_DNA"/>
</dbReference>
<dbReference type="InterPro" id="IPR000515">
    <property type="entry name" value="MetI-like"/>
</dbReference>
<feature type="transmembrane region" description="Helical" evidence="7">
    <location>
        <begin position="236"/>
        <end position="257"/>
    </location>
</feature>
<keyword evidence="5 7" id="KW-1133">Transmembrane helix</keyword>
<evidence type="ECO:0000256" key="6">
    <source>
        <dbReference type="ARBA" id="ARBA00023136"/>
    </source>
</evidence>
<reference evidence="10" key="1">
    <citation type="journal article" date="2019" name="Int. J. Syst. Evol. Microbiol.">
        <title>The Global Catalogue of Microorganisms (GCM) 10K type strain sequencing project: providing services to taxonomists for standard genome sequencing and annotation.</title>
        <authorList>
            <consortium name="The Broad Institute Genomics Platform"/>
            <consortium name="The Broad Institute Genome Sequencing Center for Infectious Disease"/>
            <person name="Wu L."/>
            <person name="Ma J."/>
        </authorList>
    </citation>
    <scope>NUCLEOTIDE SEQUENCE [LARGE SCALE GENOMIC DNA]</scope>
    <source>
        <strain evidence="10">CGMCC 1.18578</strain>
    </source>
</reference>
<dbReference type="CDD" id="cd06261">
    <property type="entry name" value="TM_PBP2"/>
    <property type="match status" value="1"/>
</dbReference>
<evidence type="ECO:0000256" key="1">
    <source>
        <dbReference type="ARBA" id="ARBA00004651"/>
    </source>
</evidence>
<evidence type="ECO:0000313" key="9">
    <source>
        <dbReference type="EMBL" id="MFC5529743.1"/>
    </source>
</evidence>
<evidence type="ECO:0000256" key="5">
    <source>
        <dbReference type="ARBA" id="ARBA00022989"/>
    </source>
</evidence>
<evidence type="ECO:0000256" key="2">
    <source>
        <dbReference type="ARBA" id="ARBA00022448"/>
    </source>
</evidence>
<evidence type="ECO:0000259" key="8">
    <source>
        <dbReference type="PROSITE" id="PS50928"/>
    </source>
</evidence>
<dbReference type="Proteomes" id="UP001596108">
    <property type="component" value="Unassembled WGS sequence"/>
</dbReference>
<accession>A0ABW0QYA2</accession>
<dbReference type="Gene3D" id="1.10.3720.10">
    <property type="entry name" value="MetI-like"/>
    <property type="match status" value="1"/>
</dbReference>
<feature type="transmembrane region" description="Helical" evidence="7">
    <location>
        <begin position="70"/>
        <end position="92"/>
    </location>
</feature>
<proteinExistence type="inferred from homology"/>
<feature type="transmembrane region" description="Helical" evidence="7">
    <location>
        <begin position="104"/>
        <end position="126"/>
    </location>
</feature>
<gene>
    <name evidence="9" type="ORF">ACFPQ4_09830</name>
</gene>
<dbReference type="PANTHER" id="PTHR43744">
    <property type="entry name" value="ABC TRANSPORTER PERMEASE PROTEIN MG189-RELATED-RELATED"/>
    <property type="match status" value="1"/>
</dbReference>
<keyword evidence="10" id="KW-1185">Reference proteome</keyword>
<name>A0ABW0QYA2_9BACL</name>
<evidence type="ECO:0000256" key="4">
    <source>
        <dbReference type="ARBA" id="ARBA00022692"/>
    </source>
</evidence>